<gene>
    <name evidence="2" type="ORF">CF9_0093</name>
</gene>
<keyword evidence="1" id="KW-0175">Coiled coil</keyword>
<reference evidence="2" key="1">
    <citation type="submission" date="2023-12" db="EMBL/GenBank/DDBJ databases">
        <title>Isolation and Characterisation of Novel Lytic Bacteriophages for therapeutic applications in Prosthetic Joint Infections.</title>
        <authorList>
            <person name="Burton N."/>
            <person name="Melo L.D.R."/>
            <person name="Pearce B."/>
            <person name="Tadesse M.D."/>
            <person name="Vryonis E."/>
            <person name="Sagona A."/>
        </authorList>
    </citation>
    <scope>NUCLEOTIDE SEQUENCE</scope>
</reference>
<proteinExistence type="predicted"/>
<evidence type="ECO:0000313" key="3">
    <source>
        <dbReference type="Proteomes" id="UP001432173"/>
    </source>
</evidence>
<dbReference type="Proteomes" id="UP001432173">
    <property type="component" value="Segment"/>
</dbReference>
<feature type="coiled-coil region" evidence="1">
    <location>
        <begin position="54"/>
        <end position="81"/>
    </location>
</feature>
<accession>A0AAX4J6M2</accession>
<evidence type="ECO:0000313" key="2">
    <source>
        <dbReference type="EMBL" id="WRW34560.1"/>
    </source>
</evidence>
<name>A0AAX4J6M2_9CAUD</name>
<dbReference type="EMBL" id="PP034389">
    <property type="protein sequence ID" value="WRW34560.1"/>
    <property type="molecule type" value="Genomic_DNA"/>
</dbReference>
<sequence>MDNLYVNQEDILNSTKEMCNSFACGAIQEIFKNKNMSNSEKLERTDTALEIYRRTKNETDIEKIKETISELEQEIKEKRENGEV</sequence>
<protein>
    <submittedName>
        <fullName evidence="2">Uncharacterized protein</fullName>
    </submittedName>
</protein>
<evidence type="ECO:0000256" key="1">
    <source>
        <dbReference type="SAM" id="Coils"/>
    </source>
</evidence>
<organism evidence="2 3">
    <name type="scientific">Staphylococcus phage CF9</name>
    <dbReference type="NCBI Taxonomy" id="3113741"/>
    <lineage>
        <taxon>Viruses</taxon>
        <taxon>Duplodnaviria</taxon>
        <taxon>Heunggongvirae</taxon>
        <taxon>Uroviricota</taxon>
        <taxon>Caudoviricetes</taxon>
        <taxon>Sextaecvirus</taxon>
    </lineage>
</organism>